<evidence type="ECO:0000259" key="3">
    <source>
        <dbReference type="SMART" id="SM00642"/>
    </source>
</evidence>
<dbReference type="GO" id="GO:0004553">
    <property type="term" value="F:hydrolase activity, hydrolyzing O-glycosyl compounds"/>
    <property type="evidence" value="ECO:0007669"/>
    <property type="project" value="InterPro"/>
</dbReference>
<gene>
    <name evidence="4" type="ORF">HNP25_001667</name>
</gene>
<evidence type="ECO:0000313" key="5">
    <source>
        <dbReference type="Proteomes" id="UP000524404"/>
    </source>
</evidence>
<dbReference type="CDD" id="cd11350">
    <property type="entry name" value="AmyAc_4"/>
    <property type="match status" value="1"/>
</dbReference>
<dbReference type="InterPro" id="IPR017853">
    <property type="entry name" value="GH"/>
</dbReference>
<sequence>MKKSTILFALLWVISLCSFAQVVTTIPALPNGDQEITIIFNLKLAKDARAKALLGKTSDVYLWSGAGTTETGDAFQYQPAGQSNFAQPFEKGKMTSLGNDQWSIKMKPRDYYAVPSTLTIRRLGVLLKSGDGTAQTEDLFVTMYDNKLNVAFSQPQEKTFFANANSIVPVIAVASQKANLSLTVNGNTVLSATNSDSLKYSLNVGNISGAIQTVKFTATSPTETSTAEFIVTVKPTPMTEALPAGLKDGINYLADTKVALVLFAPKKDFVYLIGDFNQWKSDAKYLMKRTPDGNRYWLEIDGLTKGEEYAYQYLVNSTLAVGDPYSEKILDPNNDQYITSNTYPNLKKLPETVKSIASVFQIGQTPYPWKTTNFKRPSQENLVIYELHIRDFDTDGSYKNAINRIPYLKTLGINCIELMPVTEFTGNDSWGYNPIYYFAADKAYGTREDLKKFIDTCHENGIAVVLDIVFNQADYEFPYVKMYWDGSQPSTDSPFFNQQANHPFSVFFDFNHESSNTKAYVNRANEFWLKEYNIDGYRVDLAKGFTQKSSSNDNQFRQYDQSRVDILKGYYDNIRSFDKDAYFILELFSEDREEQTFTDLGMMVWANLNGEFRNAVKGNASDFSRLSYKAHGFKNAGAIAYMESHDEERIAFDALKNSKAIFSVATVMERTKAAAAMFFAIPGPKMVWQFGELGYDISIDQNGRTGKKPILWEYKDNVDRQKLYKVFSELIKLKTTQEIFKTSDFQTDLASTVKRITLNSASQKIIMVANLDLEQKTITDVFPSTGKWYDYFTNSEINVSDTKTKYVLAPGQFHVLSNIALAKPEANLVPWKLEEERILASAEEQEVGIKVYPNPSEEIITVEVNTQQKGTILLKINNLLGKPVFESEQKDAGKIYPIDIRQLPQGIYLLNVSQGEKQFTKKFIKK</sequence>
<dbReference type="SUPFAM" id="SSF81296">
    <property type="entry name" value="E set domains"/>
    <property type="match status" value="1"/>
</dbReference>
<dbReference type="InterPro" id="IPR014756">
    <property type="entry name" value="Ig_E-set"/>
</dbReference>
<keyword evidence="5" id="KW-1185">Reference proteome</keyword>
<feature type="signal peptide" evidence="2">
    <location>
        <begin position="1"/>
        <end position="20"/>
    </location>
</feature>
<dbReference type="EMBL" id="JACHKT010000009">
    <property type="protein sequence ID" value="MBB6003015.1"/>
    <property type="molecule type" value="Genomic_DNA"/>
</dbReference>
<evidence type="ECO:0000256" key="2">
    <source>
        <dbReference type="SAM" id="SignalP"/>
    </source>
</evidence>
<feature type="chain" id="PRO_5032833716" evidence="2">
    <location>
        <begin position="21"/>
        <end position="926"/>
    </location>
</feature>
<dbReference type="PANTHER" id="PTHR43002">
    <property type="entry name" value="GLYCOGEN DEBRANCHING ENZYME"/>
    <property type="match status" value="1"/>
</dbReference>
<dbReference type="Gene3D" id="3.20.20.80">
    <property type="entry name" value="Glycosidases"/>
    <property type="match status" value="1"/>
</dbReference>
<organism evidence="4 5">
    <name type="scientific">Arcicella rosea</name>
    <dbReference type="NCBI Taxonomy" id="502909"/>
    <lineage>
        <taxon>Bacteria</taxon>
        <taxon>Pseudomonadati</taxon>
        <taxon>Bacteroidota</taxon>
        <taxon>Cytophagia</taxon>
        <taxon>Cytophagales</taxon>
        <taxon>Flectobacillaceae</taxon>
        <taxon>Arcicella</taxon>
    </lineage>
</organism>
<dbReference type="InterPro" id="IPR004193">
    <property type="entry name" value="Glyco_hydro_13_N"/>
</dbReference>
<comment type="caution">
    <text evidence="4">The sequence shown here is derived from an EMBL/GenBank/DDBJ whole genome shotgun (WGS) entry which is preliminary data.</text>
</comment>
<dbReference type="AlphaFoldDB" id="A0A841EIL2"/>
<accession>A0A841EIL2</accession>
<proteinExistence type="inferred from homology"/>
<dbReference type="Pfam" id="PF18962">
    <property type="entry name" value="Por_Secre_tail"/>
    <property type="match status" value="1"/>
</dbReference>
<dbReference type="InterPro" id="IPR026444">
    <property type="entry name" value="Secre_tail"/>
</dbReference>
<dbReference type="Gene3D" id="2.60.40.10">
    <property type="entry name" value="Immunoglobulins"/>
    <property type="match status" value="1"/>
</dbReference>
<comment type="similarity">
    <text evidence="1">Belongs to the glycosyl hydrolase 13 family.</text>
</comment>
<evidence type="ECO:0000313" key="4">
    <source>
        <dbReference type="EMBL" id="MBB6003015.1"/>
    </source>
</evidence>
<keyword evidence="2" id="KW-0732">Signal</keyword>
<dbReference type="NCBIfam" id="TIGR04183">
    <property type="entry name" value="Por_Secre_tail"/>
    <property type="match status" value="1"/>
</dbReference>
<dbReference type="SMART" id="SM00642">
    <property type="entry name" value="Aamy"/>
    <property type="match status" value="1"/>
</dbReference>
<dbReference type="GO" id="GO:0005975">
    <property type="term" value="P:carbohydrate metabolic process"/>
    <property type="evidence" value="ECO:0007669"/>
    <property type="project" value="InterPro"/>
</dbReference>
<dbReference type="RefSeq" id="WP_184133128.1">
    <property type="nucleotide sequence ID" value="NZ_JACHKT010000009.1"/>
</dbReference>
<name>A0A841EIL2_9BACT</name>
<feature type="domain" description="Glycosyl hydrolase family 13 catalytic" evidence="3">
    <location>
        <begin position="386"/>
        <end position="734"/>
    </location>
</feature>
<dbReference type="Pfam" id="PF02922">
    <property type="entry name" value="CBM_48"/>
    <property type="match status" value="1"/>
</dbReference>
<evidence type="ECO:0000256" key="1">
    <source>
        <dbReference type="ARBA" id="ARBA00008061"/>
    </source>
</evidence>
<reference evidence="4 5" key="1">
    <citation type="submission" date="2020-08" db="EMBL/GenBank/DDBJ databases">
        <title>Functional genomics of gut bacteria from endangered species of beetles.</title>
        <authorList>
            <person name="Carlos-Shanley C."/>
        </authorList>
    </citation>
    <scope>NUCLEOTIDE SEQUENCE [LARGE SCALE GENOMIC DNA]</scope>
    <source>
        <strain evidence="4 5">S00070</strain>
    </source>
</reference>
<dbReference type="InterPro" id="IPR006047">
    <property type="entry name" value="GH13_cat_dom"/>
</dbReference>
<dbReference type="Proteomes" id="UP000524404">
    <property type="component" value="Unassembled WGS sequence"/>
</dbReference>
<dbReference type="SUPFAM" id="SSF51445">
    <property type="entry name" value="(Trans)glycosidases"/>
    <property type="match status" value="1"/>
</dbReference>
<protein>
    <submittedName>
        <fullName evidence="4">1,4-alpha-glucan branching enzyme</fullName>
    </submittedName>
</protein>
<dbReference type="InterPro" id="IPR013783">
    <property type="entry name" value="Ig-like_fold"/>
</dbReference>
<dbReference type="Pfam" id="PF00128">
    <property type="entry name" value="Alpha-amylase"/>
    <property type="match status" value="2"/>
</dbReference>